<evidence type="ECO:0000256" key="6">
    <source>
        <dbReference type="ARBA" id="ARBA00022525"/>
    </source>
</evidence>
<evidence type="ECO:0000256" key="17">
    <source>
        <dbReference type="ARBA" id="ARBA00023180"/>
    </source>
</evidence>
<dbReference type="GO" id="GO:0006508">
    <property type="term" value="P:proteolysis"/>
    <property type="evidence" value="ECO:0007669"/>
    <property type="project" value="UniProtKB-KW"/>
</dbReference>
<dbReference type="GO" id="GO:0005576">
    <property type="term" value="C:extracellular region"/>
    <property type="evidence" value="ECO:0007669"/>
    <property type="project" value="UniProtKB-SubCell"/>
</dbReference>
<dbReference type="InterPro" id="IPR007484">
    <property type="entry name" value="Peptidase_M28"/>
</dbReference>
<dbReference type="AlphaFoldDB" id="A0A7C9GQD0"/>
<dbReference type="Gene3D" id="3.40.630.10">
    <property type="entry name" value="Zn peptidases"/>
    <property type="match status" value="1"/>
</dbReference>
<evidence type="ECO:0000256" key="10">
    <source>
        <dbReference type="ARBA" id="ARBA00022729"/>
    </source>
</evidence>
<accession>A0A7C9GQD0</accession>
<evidence type="ECO:0000256" key="7">
    <source>
        <dbReference type="ARBA" id="ARBA00022645"/>
    </source>
</evidence>
<evidence type="ECO:0000256" key="5">
    <source>
        <dbReference type="ARBA" id="ARBA00014116"/>
    </source>
</evidence>
<evidence type="ECO:0000259" key="22">
    <source>
        <dbReference type="Pfam" id="PF04389"/>
    </source>
</evidence>
<evidence type="ECO:0000256" key="2">
    <source>
        <dbReference type="ARBA" id="ARBA00004371"/>
    </source>
</evidence>
<keyword evidence="12" id="KW-0256">Endoplasmic reticulum</keyword>
<evidence type="ECO:0000256" key="4">
    <source>
        <dbReference type="ARBA" id="ARBA00004613"/>
    </source>
</evidence>
<feature type="signal peptide" evidence="21">
    <location>
        <begin position="1"/>
        <end position="27"/>
    </location>
</feature>
<feature type="domain" description="Peptidase M28" evidence="22">
    <location>
        <begin position="266"/>
        <end position="456"/>
    </location>
</feature>
<dbReference type="PANTHER" id="PTHR12053:SF3">
    <property type="entry name" value="CARBOXYPEPTIDASE Q"/>
    <property type="match status" value="1"/>
</dbReference>
<comment type="subunit">
    <text evidence="19">Homodimer. The monomeric form is inactive while the homodimer is active.</text>
</comment>
<dbReference type="EMBL" id="WIOL01000005">
    <property type="protein sequence ID" value="MQT18257.1"/>
    <property type="molecule type" value="Genomic_DNA"/>
</dbReference>
<evidence type="ECO:0000256" key="14">
    <source>
        <dbReference type="ARBA" id="ARBA00023034"/>
    </source>
</evidence>
<dbReference type="SUPFAM" id="SSF52025">
    <property type="entry name" value="PA domain"/>
    <property type="match status" value="1"/>
</dbReference>
<keyword evidence="15" id="KW-0482">Metalloprotease</keyword>
<evidence type="ECO:0000256" key="13">
    <source>
        <dbReference type="ARBA" id="ARBA00022833"/>
    </source>
</evidence>
<proteinExistence type="predicted"/>
<dbReference type="GO" id="GO:0070573">
    <property type="term" value="F:metallodipeptidase activity"/>
    <property type="evidence" value="ECO:0007669"/>
    <property type="project" value="InterPro"/>
</dbReference>
<comment type="subcellular location">
    <subcellularLocation>
        <location evidence="1">Endoplasmic reticulum</location>
    </subcellularLocation>
    <subcellularLocation>
        <location evidence="3">Golgi apparatus</location>
    </subcellularLocation>
    <subcellularLocation>
        <location evidence="2">Lysosome</location>
    </subcellularLocation>
    <subcellularLocation>
        <location evidence="4">Secreted</location>
    </subcellularLocation>
</comment>
<keyword evidence="8" id="KW-0645">Protease</keyword>
<evidence type="ECO:0000256" key="1">
    <source>
        <dbReference type="ARBA" id="ARBA00004240"/>
    </source>
</evidence>
<evidence type="ECO:0000256" key="11">
    <source>
        <dbReference type="ARBA" id="ARBA00022801"/>
    </source>
</evidence>
<evidence type="ECO:0000256" key="19">
    <source>
        <dbReference type="ARBA" id="ARBA00025833"/>
    </source>
</evidence>
<evidence type="ECO:0000256" key="15">
    <source>
        <dbReference type="ARBA" id="ARBA00023049"/>
    </source>
</evidence>
<dbReference type="InterPro" id="IPR046450">
    <property type="entry name" value="PA_dom_sf"/>
</dbReference>
<name>A0A7C9GQD0_9SPHN</name>
<evidence type="ECO:0000256" key="12">
    <source>
        <dbReference type="ARBA" id="ARBA00022824"/>
    </source>
</evidence>
<evidence type="ECO:0000256" key="21">
    <source>
        <dbReference type="SAM" id="SignalP"/>
    </source>
</evidence>
<keyword evidence="6" id="KW-0964">Secreted</keyword>
<comment type="caution">
    <text evidence="23">The sequence shown here is derived from an EMBL/GenBank/DDBJ whole genome shotgun (WGS) entry which is preliminary data.</text>
</comment>
<feature type="chain" id="PRO_5028836899" description="Carboxypeptidase Q" evidence="21">
    <location>
        <begin position="28"/>
        <end position="471"/>
    </location>
</feature>
<evidence type="ECO:0000256" key="16">
    <source>
        <dbReference type="ARBA" id="ARBA00023145"/>
    </source>
</evidence>
<evidence type="ECO:0000256" key="9">
    <source>
        <dbReference type="ARBA" id="ARBA00022723"/>
    </source>
</evidence>
<keyword evidence="18" id="KW-0458">Lysosome</keyword>
<evidence type="ECO:0000256" key="8">
    <source>
        <dbReference type="ARBA" id="ARBA00022670"/>
    </source>
</evidence>
<keyword evidence="13" id="KW-0862">Zinc</keyword>
<dbReference type="SUPFAM" id="SSF53187">
    <property type="entry name" value="Zn-dependent exopeptidases"/>
    <property type="match status" value="1"/>
</dbReference>
<dbReference type="OrthoDB" id="9769665at2"/>
<evidence type="ECO:0000256" key="20">
    <source>
        <dbReference type="ARBA" id="ARBA00033328"/>
    </source>
</evidence>
<dbReference type="Pfam" id="PF04389">
    <property type="entry name" value="Peptidase_M28"/>
    <property type="match status" value="1"/>
</dbReference>
<keyword evidence="10 21" id="KW-0732">Signal</keyword>
<keyword evidence="9" id="KW-0479">Metal-binding</keyword>
<dbReference type="InterPro" id="IPR039866">
    <property type="entry name" value="CPQ"/>
</dbReference>
<evidence type="ECO:0000256" key="3">
    <source>
        <dbReference type="ARBA" id="ARBA00004555"/>
    </source>
</evidence>
<keyword evidence="11 23" id="KW-0378">Hydrolase</keyword>
<keyword evidence="17" id="KW-0325">Glycoprotein</keyword>
<keyword evidence="14" id="KW-0333">Golgi apparatus</keyword>
<reference evidence="23 24" key="1">
    <citation type="submission" date="2019-09" db="EMBL/GenBank/DDBJ databases">
        <title>Polymorphobacter sp. isolated from a lake in China.</title>
        <authorList>
            <person name="Liu Z."/>
        </authorList>
    </citation>
    <scope>NUCLEOTIDE SEQUENCE [LARGE SCALE GENOMIC DNA]</scope>
    <source>
        <strain evidence="23 24">D40P</strain>
    </source>
</reference>
<dbReference type="Gene3D" id="3.50.30.30">
    <property type="match status" value="1"/>
</dbReference>
<keyword evidence="16" id="KW-0865">Zymogen</keyword>
<dbReference type="GO" id="GO:0004180">
    <property type="term" value="F:carboxypeptidase activity"/>
    <property type="evidence" value="ECO:0007669"/>
    <property type="project" value="UniProtKB-KW"/>
</dbReference>
<organism evidence="23 24">
    <name type="scientific">Sandarakinorhabdus fusca</name>
    <dbReference type="NCBI Taxonomy" id="1439888"/>
    <lineage>
        <taxon>Bacteria</taxon>
        <taxon>Pseudomonadati</taxon>
        <taxon>Pseudomonadota</taxon>
        <taxon>Alphaproteobacteria</taxon>
        <taxon>Sphingomonadales</taxon>
        <taxon>Sphingosinicellaceae</taxon>
        <taxon>Sandarakinorhabdus</taxon>
    </lineage>
</organism>
<keyword evidence="7" id="KW-0121">Carboxypeptidase</keyword>
<evidence type="ECO:0000256" key="18">
    <source>
        <dbReference type="ARBA" id="ARBA00023228"/>
    </source>
</evidence>
<dbReference type="GO" id="GO:0005764">
    <property type="term" value="C:lysosome"/>
    <property type="evidence" value="ECO:0007669"/>
    <property type="project" value="UniProtKB-SubCell"/>
</dbReference>
<evidence type="ECO:0000313" key="24">
    <source>
        <dbReference type="Proteomes" id="UP000481327"/>
    </source>
</evidence>
<gene>
    <name evidence="23" type="ORF">F3168_13430</name>
</gene>
<dbReference type="Proteomes" id="UP000481327">
    <property type="component" value="Unassembled WGS sequence"/>
</dbReference>
<keyword evidence="24" id="KW-1185">Reference proteome</keyword>
<dbReference type="GO" id="GO:0046872">
    <property type="term" value="F:metal ion binding"/>
    <property type="evidence" value="ECO:0007669"/>
    <property type="project" value="UniProtKB-KW"/>
</dbReference>
<dbReference type="PANTHER" id="PTHR12053">
    <property type="entry name" value="PROTEASE FAMILY M28 PLASMA GLUTAMATE CARBOXYPEPTIDASE-RELATED"/>
    <property type="match status" value="1"/>
</dbReference>
<protein>
    <recommendedName>
        <fullName evidence="5">Carboxypeptidase Q</fullName>
    </recommendedName>
    <alternativeName>
        <fullName evidence="20">Plasma glutamate carboxypeptidase</fullName>
    </alternativeName>
</protein>
<evidence type="ECO:0000313" key="23">
    <source>
        <dbReference type="EMBL" id="MQT18257.1"/>
    </source>
</evidence>
<sequence>MRVPPMRRPFLPALLLAAAFTALPAGAATRLEQAAVVRDAALAKSEAWPMLADLTTNVGQRLAGTEAEARGRDWAVKAMKAAGLTNIKVEPFPLPVWTRGAESAEIVGAAGAETGGTGQKLAIAALGYSGATPPEGITAPVVYFPDYAALEAAAPGSLAGKIAFIDHRMMRAQDGSSYGTNGAVRRSGPALAQSKGAVATLIRSLGTDYHRNPHTGGTVAAPGTVPIPSAALSLPDAELLARRLQAGPVSVKLVSTPMTRPGGSANVSGEIPGRVPGEIVVIGGHLDSWDIGQGVIDDGAGMAITLAAAKAIKDFGKDAGVQPRRTIRVVFWGAEELGLIGGRAYAEAHKGENIVLAGESDFGADRVWRVSSKVAEAGLPLVAEIGRVLAPLGVAPTRDNGAGGGPDVGALGALGAGIIDLEQDGTRYFDLHHTPDDTLDKVDRAQLDQNVAAWAAATWLAASDDRPLRTK</sequence>